<organism evidence="6 7">
    <name type="scientific">Clavelina lepadiformis</name>
    <name type="common">Light-bulb sea squirt</name>
    <name type="synonym">Ascidia lepadiformis</name>
    <dbReference type="NCBI Taxonomy" id="159417"/>
    <lineage>
        <taxon>Eukaryota</taxon>
        <taxon>Metazoa</taxon>
        <taxon>Chordata</taxon>
        <taxon>Tunicata</taxon>
        <taxon>Ascidiacea</taxon>
        <taxon>Aplousobranchia</taxon>
        <taxon>Clavelinidae</taxon>
        <taxon>Clavelina</taxon>
    </lineage>
</organism>
<dbReference type="PANTHER" id="PTHR23192:SF87">
    <property type="entry name" value="AMASSIN-3"/>
    <property type="match status" value="1"/>
</dbReference>
<dbReference type="PANTHER" id="PTHR23192">
    <property type="entry name" value="OLFACTOMEDIN-RELATED"/>
    <property type="match status" value="1"/>
</dbReference>
<proteinExistence type="predicted"/>
<dbReference type="InterPro" id="IPR003112">
    <property type="entry name" value="Olfac-like_dom"/>
</dbReference>
<keyword evidence="2" id="KW-0964">Secreted</keyword>
<feature type="chain" id="PRO_5047161911" description="Olfactomedin-like domain-containing protein" evidence="4">
    <location>
        <begin position="19"/>
        <end position="444"/>
    </location>
</feature>
<keyword evidence="7" id="KW-1185">Reference proteome</keyword>
<dbReference type="Proteomes" id="UP001642483">
    <property type="component" value="Unassembled WGS sequence"/>
</dbReference>
<feature type="signal peptide" evidence="4">
    <location>
        <begin position="1"/>
        <end position="18"/>
    </location>
</feature>
<dbReference type="Gene3D" id="3.30.70.1820">
    <property type="entry name" value="L1 transposable element, RRM domain"/>
    <property type="match status" value="1"/>
</dbReference>
<keyword evidence="3" id="KW-1015">Disulfide bond</keyword>
<accession>A0ABP0F665</accession>
<feature type="domain" description="Olfactomedin-like" evidence="5">
    <location>
        <begin position="188"/>
        <end position="441"/>
    </location>
</feature>
<name>A0ABP0F665_CLALP</name>
<evidence type="ECO:0000313" key="6">
    <source>
        <dbReference type="EMBL" id="CAK8674263.1"/>
    </source>
</evidence>
<evidence type="ECO:0000313" key="7">
    <source>
        <dbReference type="Proteomes" id="UP001642483"/>
    </source>
</evidence>
<feature type="disulfide bond" evidence="3">
    <location>
        <begin position="189"/>
        <end position="371"/>
    </location>
</feature>
<dbReference type="PROSITE" id="PS51132">
    <property type="entry name" value="OLF"/>
    <property type="match status" value="1"/>
</dbReference>
<reference evidence="6 7" key="1">
    <citation type="submission" date="2024-02" db="EMBL/GenBank/DDBJ databases">
        <authorList>
            <person name="Daric V."/>
            <person name="Darras S."/>
        </authorList>
    </citation>
    <scope>NUCLEOTIDE SEQUENCE [LARGE SCALE GENOMIC DNA]</scope>
</reference>
<protein>
    <recommendedName>
        <fullName evidence="5">Olfactomedin-like domain-containing protein</fullName>
    </recommendedName>
</protein>
<comment type="subcellular location">
    <subcellularLocation>
        <location evidence="1">Secreted</location>
    </subcellularLocation>
</comment>
<evidence type="ECO:0000259" key="5">
    <source>
        <dbReference type="PROSITE" id="PS51132"/>
    </source>
</evidence>
<evidence type="ECO:0000256" key="3">
    <source>
        <dbReference type="PROSITE-ProRule" id="PRU00446"/>
    </source>
</evidence>
<evidence type="ECO:0000256" key="2">
    <source>
        <dbReference type="ARBA" id="ARBA00022525"/>
    </source>
</evidence>
<dbReference type="InterPro" id="IPR050605">
    <property type="entry name" value="Olfactomedin-like_domain"/>
</dbReference>
<comment type="caution">
    <text evidence="6">The sequence shown here is derived from an EMBL/GenBank/DDBJ whole genome shotgun (WGS) entry which is preliminary data.</text>
</comment>
<evidence type="ECO:0000256" key="1">
    <source>
        <dbReference type="ARBA" id="ARBA00004613"/>
    </source>
</evidence>
<keyword evidence="4" id="KW-0732">Signal</keyword>
<dbReference type="Pfam" id="PF02191">
    <property type="entry name" value="OLF"/>
    <property type="match status" value="1"/>
</dbReference>
<gene>
    <name evidence="6" type="ORF">CVLEPA_LOCUS3978</name>
</gene>
<dbReference type="SMART" id="SM00284">
    <property type="entry name" value="OLF"/>
    <property type="match status" value="1"/>
</dbReference>
<evidence type="ECO:0000256" key="4">
    <source>
        <dbReference type="SAM" id="SignalP"/>
    </source>
</evidence>
<sequence length="444" mass="50858">MKTRVFVLTALLLNAVQLSIYSVRQLHLRAAIQTTQRKMTSMKGSNDVFNSSVSDISRRHQSIRKQLSGRYGAVRALMEDSRRNFIRIKGVQEKKDENLDEKVVELAQFLDVHLTVDDVERANRIGERKKKKPRTIVAQLSSYKLKQKLIRKATNYEGIMEFTIQDDVSNYVAPIAPVPQESTSHAKGCGRILSIGAPVTQVRSNVKFGAWLRDPVPTSSAKPIWVLPHFWENDVIEEYSSLRDLSRHRPRVTYKLPYQWAGTGHVVYNGSLYFNKHNSSLLVKYDFYTQSVAIEKPLAGAGFENVSPYQWSGSTDIDFAADETGLWVIYATVDNALDIVLSKLDPGTLEIEGTWNTNWRKHWCGNAFMACGVLYTLKKFNEYETSLSYSYDTSTKTFKHINIPYLNKYQYNSMLSYNHLEKQLYAWDRGNLVNYNVTFNVTSP</sequence>
<dbReference type="EMBL" id="CAWYQH010000013">
    <property type="protein sequence ID" value="CAK8674263.1"/>
    <property type="molecule type" value="Genomic_DNA"/>
</dbReference>